<dbReference type="SUPFAM" id="SSF55347">
    <property type="entry name" value="Glyceraldehyde-3-phosphate dehydrogenase-like, C-terminal domain"/>
    <property type="match status" value="1"/>
</dbReference>
<dbReference type="PANTHER" id="PTHR43377">
    <property type="entry name" value="BILIVERDIN REDUCTASE A"/>
    <property type="match status" value="1"/>
</dbReference>
<dbReference type="InterPro" id="IPR036291">
    <property type="entry name" value="NAD(P)-bd_dom_sf"/>
</dbReference>
<dbReference type="Gene3D" id="3.30.360.10">
    <property type="entry name" value="Dihydrodipicolinate Reductase, domain 2"/>
    <property type="match status" value="1"/>
</dbReference>
<dbReference type="Pfam" id="PF22725">
    <property type="entry name" value="GFO_IDH_MocA_C3"/>
    <property type="match status" value="1"/>
</dbReference>
<evidence type="ECO:0000259" key="2">
    <source>
        <dbReference type="Pfam" id="PF22725"/>
    </source>
</evidence>
<proteinExistence type="predicted"/>
<name>A0A285SJZ1_9HYPH</name>
<dbReference type="InterPro" id="IPR000683">
    <property type="entry name" value="Gfo/Idh/MocA-like_OxRdtase_N"/>
</dbReference>
<dbReference type="EMBL" id="OBML01000005">
    <property type="protein sequence ID" value="SOC06463.1"/>
    <property type="molecule type" value="Genomic_DNA"/>
</dbReference>
<dbReference type="AlphaFoldDB" id="A0A285SJZ1"/>
<protein>
    <submittedName>
        <fullName evidence="3">Predicted dehydrogenase</fullName>
    </submittedName>
</protein>
<gene>
    <name evidence="3" type="ORF">SAMN05421512_105100</name>
</gene>
<dbReference type="Proteomes" id="UP000219331">
    <property type="component" value="Unassembled WGS sequence"/>
</dbReference>
<accession>A0A285SJZ1</accession>
<evidence type="ECO:0000259" key="1">
    <source>
        <dbReference type="Pfam" id="PF01408"/>
    </source>
</evidence>
<dbReference type="PANTHER" id="PTHR43377:SF8">
    <property type="entry name" value="BLR3664 PROTEIN"/>
    <property type="match status" value="1"/>
</dbReference>
<organism evidence="3 4">
    <name type="scientific">Stappia indica</name>
    <dbReference type="NCBI Taxonomy" id="538381"/>
    <lineage>
        <taxon>Bacteria</taxon>
        <taxon>Pseudomonadati</taxon>
        <taxon>Pseudomonadota</taxon>
        <taxon>Alphaproteobacteria</taxon>
        <taxon>Hyphomicrobiales</taxon>
        <taxon>Stappiaceae</taxon>
        <taxon>Stappia</taxon>
    </lineage>
</organism>
<reference evidence="3 4" key="1">
    <citation type="submission" date="2017-08" db="EMBL/GenBank/DDBJ databases">
        <authorList>
            <person name="de Groot N.N."/>
        </authorList>
    </citation>
    <scope>NUCLEOTIDE SEQUENCE [LARGE SCALE GENOMIC DNA]</scope>
    <source>
        <strain evidence="3 4">USBA 352</strain>
    </source>
</reference>
<dbReference type="InterPro" id="IPR051450">
    <property type="entry name" value="Gfo/Idh/MocA_Oxidoreductases"/>
</dbReference>
<dbReference type="Pfam" id="PF01408">
    <property type="entry name" value="GFO_IDH_MocA"/>
    <property type="match status" value="1"/>
</dbReference>
<sequence length="374" mass="39160">MARKSEEMKTKARIAIVGAGKIGRVHMAHAAREGELAGVADPSADGRQAAEAFGVPWFDSLEEMLDRLRPDGVVLATPNRLHAPQALVCIAARVPVLVEKPLADTAEAAREVVVAARAAGVALLVGHHRRHNPLIAAARAEIESGAIGRLVAVNALCWFRKPDSYFEVPWRTQPGGGPILTNLIHDIDLLRHLCGDVAGVQARSSSLARGHAVEDTAAVLLRFANGALGTMTVSDAVAAPWSWELTAGENPDYPETSASCYTIGGTAGSLSLPDLGLWHYEGAADWAQPISRKVLTRQGGDPFALQMRHFCEVALGRAVPLVPGEEGLATLDVLAAVRRAAETGGEVEVPPPLGLAVPPAAGVSLSSHSKAGAP</sequence>
<evidence type="ECO:0000313" key="4">
    <source>
        <dbReference type="Proteomes" id="UP000219331"/>
    </source>
</evidence>
<keyword evidence="4" id="KW-1185">Reference proteome</keyword>
<feature type="domain" description="GFO/IDH/MocA-like oxidoreductase" evidence="2">
    <location>
        <begin position="136"/>
        <end position="270"/>
    </location>
</feature>
<dbReference type="InterPro" id="IPR055170">
    <property type="entry name" value="GFO_IDH_MocA-like_dom"/>
</dbReference>
<dbReference type="STRING" id="538381.GCA_001696535_02190"/>
<feature type="domain" description="Gfo/Idh/MocA-like oxidoreductase N-terminal" evidence="1">
    <location>
        <begin position="13"/>
        <end position="127"/>
    </location>
</feature>
<evidence type="ECO:0000313" key="3">
    <source>
        <dbReference type="EMBL" id="SOC06463.1"/>
    </source>
</evidence>
<dbReference type="SUPFAM" id="SSF51735">
    <property type="entry name" value="NAD(P)-binding Rossmann-fold domains"/>
    <property type="match status" value="1"/>
</dbReference>
<dbReference type="GO" id="GO:0000166">
    <property type="term" value="F:nucleotide binding"/>
    <property type="evidence" value="ECO:0007669"/>
    <property type="project" value="InterPro"/>
</dbReference>
<dbReference type="Gene3D" id="3.40.50.720">
    <property type="entry name" value="NAD(P)-binding Rossmann-like Domain"/>
    <property type="match status" value="1"/>
</dbReference>